<sequence>MSIFTKTLAGAAALATFAVTAQADELKLAHFSSPKYHLHNEMFLPLADKIAAATNGETTIRVYPGGELGAGPVKQYDRVIDGVADIVYGLPGYTASQFKQSLMVELPGMVVGYDTPPQAIWDNIDMLDKEFRRTKLLGLWNAQEAVLLTAEKPIRALSDLEGLKIRVPSKNTGRVIEAWGATPVSMPITQVYTSMETGVIDGVLVDPSVLHSFKLGEVTKYVTKGMNATNSLFMLVMNRDSWNDLDAETQAKLDGMTGAEMSEGGRVTMDNAATKALTDWAAEGGEVIELSAEAAAEFNAASDVLAGEVTAELEGDGVNAVAWSAALKK</sequence>
<feature type="signal peptide" evidence="4">
    <location>
        <begin position="1"/>
        <end position="23"/>
    </location>
</feature>
<keyword evidence="3" id="KW-0574">Periplasm</keyword>
<proteinExistence type="predicted"/>
<dbReference type="Proteomes" id="UP000665026">
    <property type="component" value="Chromosome"/>
</dbReference>
<dbReference type="CDD" id="cd13665">
    <property type="entry name" value="PBP2_TRAP_Dctp3_4"/>
    <property type="match status" value="1"/>
</dbReference>
<protein>
    <submittedName>
        <fullName evidence="5">TRAP transporter substrate-binding protein</fullName>
    </submittedName>
</protein>
<keyword evidence="2 4" id="KW-0732">Signal</keyword>
<evidence type="ECO:0000256" key="1">
    <source>
        <dbReference type="ARBA" id="ARBA00004418"/>
    </source>
</evidence>
<gene>
    <name evidence="5" type="ORF">HZ995_09715</name>
</gene>
<dbReference type="Pfam" id="PF03480">
    <property type="entry name" value="DctP"/>
    <property type="match status" value="1"/>
</dbReference>
<organism evidence="5 6">
    <name type="scientific">Cognatishimia activa</name>
    <dbReference type="NCBI Taxonomy" id="1715691"/>
    <lineage>
        <taxon>Bacteria</taxon>
        <taxon>Pseudomonadati</taxon>
        <taxon>Pseudomonadota</taxon>
        <taxon>Alphaproteobacteria</taxon>
        <taxon>Rhodobacterales</taxon>
        <taxon>Paracoccaceae</taxon>
        <taxon>Cognatishimia</taxon>
    </lineage>
</organism>
<dbReference type="PANTHER" id="PTHR33376">
    <property type="match status" value="1"/>
</dbReference>
<dbReference type="GO" id="GO:0055085">
    <property type="term" value="P:transmembrane transport"/>
    <property type="evidence" value="ECO:0007669"/>
    <property type="project" value="InterPro"/>
</dbReference>
<feature type="chain" id="PRO_5037179997" evidence="4">
    <location>
        <begin position="24"/>
        <end position="329"/>
    </location>
</feature>
<dbReference type="Gene3D" id="3.40.190.170">
    <property type="entry name" value="Bacterial extracellular solute-binding protein, family 7"/>
    <property type="match status" value="1"/>
</dbReference>
<evidence type="ECO:0000313" key="6">
    <source>
        <dbReference type="Proteomes" id="UP000665026"/>
    </source>
</evidence>
<dbReference type="PANTHER" id="PTHR33376:SF15">
    <property type="entry name" value="BLL6794 PROTEIN"/>
    <property type="match status" value="1"/>
</dbReference>
<evidence type="ECO:0000256" key="2">
    <source>
        <dbReference type="ARBA" id="ARBA00022729"/>
    </source>
</evidence>
<dbReference type="KEGG" id="cact:HZ995_09715"/>
<dbReference type="AlphaFoldDB" id="A0A975I671"/>
<name>A0A975I671_9RHOB</name>
<dbReference type="GO" id="GO:0042597">
    <property type="term" value="C:periplasmic space"/>
    <property type="evidence" value="ECO:0007669"/>
    <property type="project" value="UniProtKB-SubCell"/>
</dbReference>
<reference evidence="5" key="1">
    <citation type="submission" date="2020-07" db="EMBL/GenBank/DDBJ databases">
        <title>Genome sequences of bacteria associated with the marine, planktonic diatom Thalassiosira profunda strain ECT2AJA-044.</title>
        <authorList>
            <person name="Gargas C.B."/>
            <person name="Roberts W.R."/>
            <person name="Alverson A.J."/>
        </authorList>
    </citation>
    <scope>NUCLEOTIDE SEQUENCE</scope>
    <source>
        <strain evidence="5">ECT2AJA-044</strain>
    </source>
</reference>
<dbReference type="InterPro" id="IPR038404">
    <property type="entry name" value="TRAP_DctP_sf"/>
</dbReference>
<dbReference type="EMBL" id="CP060010">
    <property type="protein sequence ID" value="QTN34783.1"/>
    <property type="molecule type" value="Genomic_DNA"/>
</dbReference>
<dbReference type="InterPro" id="IPR018389">
    <property type="entry name" value="DctP_fam"/>
</dbReference>
<dbReference type="NCBIfam" id="NF037995">
    <property type="entry name" value="TRAP_S1"/>
    <property type="match status" value="1"/>
</dbReference>
<evidence type="ECO:0000256" key="4">
    <source>
        <dbReference type="SAM" id="SignalP"/>
    </source>
</evidence>
<accession>A0A975I671</accession>
<dbReference type="RefSeq" id="WP_209355469.1">
    <property type="nucleotide sequence ID" value="NZ_CP060010.1"/>
</dbReference>
<evidence type="ECO:0000256" key="3">
    <source>
        <dbReference type="ARBA" id="ARBA00022764"/>
    </source>
</evidence>
<comment type="subcellular location">
    <subcellularLocation>
        <location evidence="1">Periplasm</location>
    </subcellularLocation>
</comment>
<evidence type="ECO:0000313" key="5">
    <source>
        <dbReference type="EMBL" id="QTN34783.1"/>
    </source>
</evidence>